<dbReference type="GO" id="GO:0016787">
    <property type="term" value="F:hydrolase activity"/>
    <property type="evidence" value="ECO:0007669"/>
    <property type="project" value="UniProtKB-KW"/>
</dbReference>
<dbReference type="SUPFAM" id="SSF63817">
    <property type="entry name" value="Sortase"/>
    <property type="match status" value="1"/>
</dbReference>
<accession>A0A849AEJ9</accession>
<comment type="caution">
    <text evidence="2">The sequence shown here is derived from an EMBL/GenBank/DDBJ whole genome shotgun (WGS) entry which is preliminary data.</text>
</comment>
<proteinExistence type="predicted"/>
<evidence type="ECO:0000313" key="3">
    <source>
        <dbReference type="Proteomes" id="UP000562984"/>
    </source>
</evidence>
<dbReference type="Gene3D" id="2.40.260.10">
    <property type="entry name" value="Sortase"/>
    <property type="match status" value="1"/>
</dbReference>
<dbReference type="Proteomes" id="UP000562984">
    <property type="component" value="Unassembled WGS sequence"/>
</dbReference>
<dbReference type="AlphaFoldDB" id="A0A849AEJ9"/>
<dbReference type="InterPro" id="IPR023365">
    <property type="entry name" value="Sortase_dom-sf"/>
</dbReference>
<keyword evidence="3" id="KW-1185">Reference proteome</keyword>
<dbReference type="InterPro" id="IPR005754">
    <property type="entry name" value="Sortase"/>
</dbReference>
<sequence>MIPGDPQTVAWYSGSPAVSAAAGTTLLAGHVNYDSTRGALYPLSTIAPGALVIVTDGSGNASRWTTVSLQVRDKDDLPGFPVSGPRRLAMVTCGGELLETDRGPSYASNVIAEAIPLTA</sequence>
<evidence type="ECO:0000256" key="1">
    <source>
        <dbReference type="ARBA" id="ARBA00022801"/>
    </source>
</evidence>
<gene>
    <name evidence="2" type="ORF">HKD39_18265</name>
</gene>
<protein>
    <submittedName>
        <fullName evidence="2">Class F sortase</fullName>
    </submittedName>
</protein>
<dbReference type="EMBL" id="JABEND010000016">
    <property type="protein sequence ID" value="NNG37608.1"/>
    <property type="molecule type" value="Genomic_DNA"/>
</dbReference>
<keyword evidence="1" id="KW-0378">Hydrolase</keyword>
<dbReference type="RefSeq" id="WP_171201306.1">
    <property type="nucleotide sequence ID" value="NZ_JABEND010000016.1"/>
</dbReference>
<evidence type="ECO:0000313" key="2">
    <source>
        <dbReference type="EMBL" id="NNG37608.1"/>
    </source>
</evidence>
<dbReference type="Pfam" id="PF04203">
    <property type="entry name" value="Sortase"/>
    <property type="match status" value="1"/>
</dbReference>
<dbReference type="CDD" id="cd05829">
    <property type="entry name" value="Sortase_F"/>
    <property type="match status" value="1"/>
</dbReference>
<dbReference type="InterPro" id="IPR042001">
    <property type="entry name" value="Sortase_F"/>
</dbReference>
<name>A0A849AEJ9_9ACTN</name>
<organism evidence="2 3">
    <name type="scientific">Nakamurella aerolata</name>
    <dbReference type="NCBI Taxonomy" id="1656892"/>
    <lineage>
        <taxon>Bacteria</taxon>
        <taxon>Bacillati</taxon>
        <taxon>Actinomycetota</taxon>
        <taxon>Actinomycetes</taxon>
        <taxon>Nakamurellales</taxon>
        <taxon>Nakamurellaceae</taxon>
        <taxon>Nakamurella</taxon>
    </lineage>
</organism>
<reference evidence="2 3" key="1">
    <citation type="submission" date="2020-05" db="EMBL/GenBank/DDBJ databases">
        <title>Nakamurella sp. DB0629 isolated from air conditioner.</title>
        <authorList>
            <person name="Kim D.H."/>
            <person name="Kim D.-U."/>
        </authorList>
    </citation>
    <scope>NUCLEOTIDE SEQUENCE [LARGE SCALE GENOMIC DNA]</scope>
    <source>
        <strain evidence="2 3">DB0629</strain>
    </source>
</reference>